<evidence type="ECO:0000313" key="3">
    <source>
        <dbReference type="EMBL" id="VEU39260.1"/>
    </source>
</evidence>
<organism evidence="3 4">
    <name type="scientific">Pseudo-nitzschia multistriata</name>
    <dbReference type="NCBI Taxonomy" id="183589"/>
    <lineage>
        <taxon>Eukaryota</taxon>
        <taxon>Sar</taxon>
        <taxon>Stramenopiles</taxon>
        <taxon>Ochrophyta</taxon>
        <taxon>Bacillariophyta</taxon>
        <taxon>Bacillariophyceae</taxon>
        <taxon>Bacillariophycidae</taxon>
        <taxon>Bacillariales</taxon>
        <taxon>Bacillariaceae</taxon>
        <taxon>Pseudo-nitzschia</taxon>
    </lineage>
</organism>
<evidence type="ECO:0000259" key="2">
    <source>
        <dbReference type="PROSITE" id="PS50206"/>
    </source>
</evidence>
<protein>
    <recommendedName>
        <fullName evidence="2">Rhodanese domain-containing protein</fullName>
    </recommendedName>
</protein>
<dbReference type="Gene3D" id="3.30.70.100">
    <property type="match status" value="1"/>
</dbReference>
<dbReference type="PANTHER" id="PTHR43268">
    <property type="entry name" value="THIOSULFATE SULFURTRANSFERASE/RHODANESE-LIKE DOMAIN-CONTAINING PROTEIN 2"/>
    <property type="match status" value="1"/>
</dbReference>
<dbReference type="InterPro" id="IPR020936">
    <property type="entry name" value="TrhO"/>
</dbReference>
<dbReference type="InterPro" id="IPR036873">
    <property type="entry name" value="Rhodanese-like_dom_sf"/>
</dbReference>
<dbReference type="InterPro" id="IPR001763">
    <property type="entry name" value="Rhodanese-like_dom"/>
</dbReference>
<dbReference type="OrthoDB" id="25002at2759"/>
<feature type="region of interest" description="Disordered" evidence="1">
    <location>
        <begin position="1"/>
        <end position="32"/>
    </location>
</feature>
<dbReference type="Proteomes" id="UP000291116">
    <property type="component" value="Unassembled WGS sequence"/>
</dbReference>
<gene>
    <name evidence="3" type="ORF">PSNMU_V1.4_AUG-EV-PASAV3_0061040</name>
</gene>
<dbReference type="AlphaFoldDB" id="A0A448ZB60"/>
<dbReference type="InterPro" id="IPR040503">
    <property type="entry name" value="TRHO_N"/>
</dbReference>
<dbReference type="InterPro" id="IPR022111">
    <property type="entry name" value="Rhodanese_C"/>
</dbReference>
<feature type="domain" description="Rhodanese" evidence="2">
    <location>
        <begin position="353"/>
        <end position="448"/>
    </location>
</feature>
<feature type="compositionally biased region" description="Basic and acidic residues" evidence="1">
    <location>
        <begin position="290"/>
        <end position="301"/>
    </location>
</feature>
<accession>A0A448ZB60</accession>
<reference evidence="3 4" key="1">
    <citation type="submission" date="2019-01" db="EMBL/GenBank/DDBJ databases">
        <authorList>
            <person name="Ferrante I. M."/>
        </authorList>
    </citation>
    <scope>NUCLEOTIDE SEQUENCE [LARGE SCALE GENOMIC DNA]</scope>
    <source>
        <strain evidence="3 4">B856</strain>
    </source>
</reference>
<keyword evidence="4" id="KW-1185">Reference proteome</keyword>
<feature type="compositionally biased region" description="Polar residues" evidence="1">
    <location>
        <begin position="260"/>
        <end position="270"/>
    </location>
</feature>
<feature type="region of interest" description="Disordered" evidence="1">
    <location>
        <begin position="448"/>
        <end position="479"/>
    </location>
</feature>
<dbReference type="PANTHER" id="PTHR43268:SF7">
    <property type="entry name" value="RHODANESE DOMAIN-CONTAINING PROTEIN"/>
    <property type="match status" value="1"/>
</dbReference>
<feature type="region of interest" description="Disordered" evidence="1">
    <location>
        <begin position="227"/>
        <end position="317"/>
    </location>
</feature>
<dbReference type="Pfam" id="PF12368">
    <property type="entry name" value="Rhodanese_C"/>
    <property type="match status" value="1"/>
</dbReference>
<evidence type="ECO:0000256" key="1">
    <source>
        <dbReference type="SAM" id="MobiDB-lite"/>
    </source>
</evidence>
<feature type="compositionally biased region" description="Basic residues" evidence="1">
    <location>
        <begin position="234"/>
        <end position="248"/>
    </location>
</feature>
<proteinExistence type="predicted"/>
<dbReference type="EMBL" id="CAACVS010000213">
    <property type="protein sequence ID" value="VEU39260.1"/>
    <property type="molecule type" value="Genomic_DNA"/>
</dbReference>
<dbReference type="PROSITE" id="PS50206">
    <property type="entry name" value="RHODANESE_3"/>
    <property type="match status" value="1"/>
</dbReference>
<sequence length="606" mass="69334">MEMTAERSQGAQETLACTSDNHSARIQSPENATVTSGVESVGYENNPLSCHDDWRIALYYIYIDLTPLEVDAHIGIQRNYCEEHGLKGRIRVSTEGVNGVLSGTHETLRAYERAISTALQAPTRHQICENEHQHRNILPVMNARASTTDTCNPADGTICILDNNEKTKLEEEAQNNVKDDNYTTTIDLDVKYCRLRKDLPIEKQLFDRLVVKRTTNVIGLFDQSLCGQQEQQKQKRNKSERYRRRRERKREEQEARRCSNLPNQQQQLYSAENKVKSTKNEASSPKSNHARNDNDIKKQQDGEETSSTLENPSPLLDMSSLRRTVMEEPLNPARHLSASEWNEKLDETSSSSNKKSALLLDVRNVYEMKVGHFAHPSTPTLLTNTRKYSDLPMMLASNRDMQERDQIFMYCTGGVRCERVSMLVHELYPDKEIFQLQGGIQRYLEACSEQPQQQEDNQEPHSNQQEAVDRKDGAIGKKNPGYFIGKNFVFDPRRTDPVHFGETVGRCLVCAKPHDDYDNGHSPSDNKEARCNNCRMLILICNDCRPKYRCHGEEEIDHGIKDEKTAAREEKDSSNEHSVRPLLYCNLDQCIHEGSSPDPELRVFTK</sequence>
<name>A0A448ZB60_9STRA</name>
<dbReference type="SUPFAM" id="SSF52821">
    <property type="entry name" value="Rhodanese/Cell cycle control phosphatase"/>
    <property type="match status" value="1"/>
</dbReference>
<evidence type="ECO:0000313" key="4">
    <source>
        <dbReference type="Proteomes" id="UP000291116"/>
    </source>
</evidence>
<dbReference type="SMART" id="SM00450">
    <property type="entry name" value="RHOD"/>
    <property type="match status" value="1"/>
</dbReference>
<dbReference type="Pfam" id="PF17773">
    <property type="entry name" value="UPF0176_N"/>
    <property type="match status" value="1"/>
</dbReference>
<dbReference type="Gene3D" id="3.40.250.10">
    <property type="entry name" value="Rhodanese-like domain"/>
    <property type="match status" value="1"/>
</dbReference>